<proteinExistence type="predicted"/>
<reference evidence="1 2" key="1">
    <citation type="journal article" date="2023" name="Access Microbiol">
        <title>The genome of a steinernematid-associated Pseudomonas piscis bacterium encodes the biosynthesis of insect toxins.</title>
        <authorList>
            <person name="Awori R.M."/>
            <person name="Hendre P."/>
            <person name="Amugune N.O."/>
        </authorList>
    </citation>
    <scope>NUCLEOTIDE SEQUENCE [LARGE SCALE GENOMIC DNA]</scope>
    <source>
        <strain evidence="1 2">75</strain>
    </source>
</reference>
<dbReference type="EMBL" id="CP133164">
    <property type="protein sequence ID" value="WMN20964.1"/>
    <property type="molecule type" value="Genomic_DNA"/>
</dbReference>
<sequence length="77" mass="8212">MDLENKYRPASAGFLRLQIGQNIPKGCINVAEENEIDLENPAVKAAIATAVEASVSGLKTKNSELLGKLKETTGKLT</sequence>
<evidence type="ECO:0000313" key="1">
    <source>
        <dbReference type="EMBL" id="WMN20964.1"/>
    </source>
</evidence>
<accession>A0ABY9NRQ5</accession>
<keyword evidence="2" id="KW-1185">Reference proteome</keyword>
<name>A0ABY9NRQ5_9PSED</name>
<dbReference type="Proteomes" id="UP001237292">
    <property type="component" value="Chromosome"/>
</dbReference>
<organism evidence="1 2">
    <name type="scientific">Pseudomonas piscis</name>
    <dbReference type="NCBI Taxonomy" id="2614538"/>
    <lineage>
        <taxon>Bacteria</taxon>
        <taxon>Pseudomonadati</taxon>
        <taxon>Pseudomonadota</taxon>
        <taxon>Gammaproteobacteria</taxon>
        <taxon>Pseudomonadales</taxon>
        <taxon>Pseudomonadaceae</taxon>
        <taxon>Pseudomonas</taxon>
    </lineage>
</organism>
<evidence type="ECO:0000313" key="2">
    <source>
        <dbReference type="Proteomes" id="UP001237292"/>
    </source>
</evidence>
<dbReference type="RefSeq" id="WP_282878389.1">
    <property type="nucleotide sequence ID" value="NZ_CP133164.1"/>
</dbReference>
<gene>
    <name evidence="1" type="ORF">QL104_11160</name>
</gene>
<protein>
    <submittedName>
        <fullName evidence="1">Uncharacterized protein</fullName>
    </submittedName>
</protein>